<accession>A0A4Q1BLM6</accession>
<dbReference type="HAMAP" id="MF_03216">
    <property type="entry name" value="PLMT"/>
    <property type="match status" value="1"/>
</dbReference>
<evidence type="ECO:0000313" key="20">
    <source>
        <dbReference type="EMBL" id="RXK38552.1"/>
    </source>
</evidence>
<keyword evidence="6 17" id="KW-0949">S-adenosyl-L-methionine</keyword>
<evidence type="ECO:0000256" key="8">
    <source>
        <dbReference type="ARBA" id="ARBA00022824"/>
    </source>
</evidence>
<dbReference type="GO" id="GO:0006656">
    <property type="term" value="P:phosphatidylcholine biosynthetic process"/>
    <property type="evidence" value="ECO:0007669"/>
    <property type="project" value="UniProtKB-UniRule"/>
</dbReference>
<feature type="binding site" evidence="17">
    <location>
        <begin position="131"/>
        <end position="133"/>
    </location>
    <ligand>
        <name>S-adenosyl-L-methionine</name>
        <dbReference type="ChEBI" id="CHEBI:59789"/>
    </ligand>
</feature>
<evidence type="ECO:0000256" key="15">
    <source>
        <dbReference type="ARBA" id="ARBA00051252"/>
    </source>
</evidence>
<keyword evidence="21" id="KW-1185">Reference proteome</keyword>
<dbReference type="InterPro" id="IPR024960">
    <property type="entry name" value="PEMT/MFAP"/>
</dbReference>
<feature type="topological domain" description="Lumenal" evidence="17">
    <location>
        <begin position="67"/>
        <end position="78"/>
    </location>
</feature>
<comment type="function">
    <text evidence="17">Catalyzes the second two steps of the methylation pathway of phosphatidylcholine biosynthesis, the SAM-dependent methylation of phosphatidylmonomethylethanolamine (PMME) to phosphatidyldimethylethanolamine (PDME) and of PDME to phosphatidylcholine (PC).</text>
</comment>
<feature type="transmembrane region" description="Helical" evidence="19">
    <location>
        <begin position="194"/>
        <end position="212"/>
    </location>
</feature>
<evidence type="ECO:0000256" key="12">
    <source>
        <dbReference type="ARBA" id="ARBA00023136"/>
    </source>
</evidence>
<comment type="catalytic activity">
    <reaction evidence="16 17">
        <text>a 1,2-diacyl-sn-glycero-3-phospho-N-methylethanolamine + S-adenosyl-L-methionine = a 1,2-diacyl-sn-glycero-3-phospho-N,N-dimethylethanolamine + S-adenosyl-L-homocysteine + H(+)</text>
        <dbReference type="Rhea" id="RHEA:32735"/>
        <dbReference type="ChEBI" id="CHEBI:15378"/>
        <dbReference type="ChEBI" id="CHEBI:57856"/>
        <dbReference type="ChEBI" id="CHEBI:59789"/>
        <dbReference type="ChEBI" id="CHEBI:64572"/>
        <dbReference type="ChEBI" id="CHEBI:64573"/>
        <dbReference type="EC" id="2.1.1.71"/>
    </reaction>
</comment>
<evidence type="ECO:0000256" key="18">
    <source>
        <dbReference type="SAM" id="MobiDB-lite"/>
    </source>
</evidence>
<comment type="subcellular location">
    <subcellularLocation>
        <location evidence="17">Endoplasmic reticulum membrane</location>
        <topology evidence="17">Multi-pass membrane protein</topology>
    </subcellularLocation>
    <subcellularLocation>
        <location evidence="17">Mitochondrion membrane</location>
        <topology evidence="17">Multi-pass membrane protein</topology>
    </subcellularLocation>
</comment>
<dbReference type="GO" id="GO:0031966">
    <property type="term" value="C:mitochondrial membrane"/>
    <property type="evidence" value="ECO:0007669"/>
    <property type="project" value="UniProtKB-SubCell"/>
</dbReference>
<comment type="caution">
    <text evidence="20">The sequence shown here is derived from an EMBL/GenBank/DDBJ whole genome shotgun (WGS) entry which is preliminary data.</text>
</comment>
<keyword evidence="12 17" id="KW-0472">Membrane</keyword>
<dbReference type="PANTHER" id="PTHR15458">
    <property type="entry name" value="PHOSPHATIDYLETHANOLAMINE N-METHYLTRANSFERASE"/>
    <property type="match status" value="1"/>
</dbReference>
<evidence type="ECO:0000256" key="9">
    <source>
        <dbReference type="ARBA" id="ARBA00022989"/>
    </source>
</evidence>
<evidence type="ECO:0000256" key="17">
    <source>
        <dbReference type="HAMAP-Rule" id="MF_03216"/>
    </source>
</evidence>
<dbReference type="EMBL" id="SDIL01000046">
    <property type="protein sequence ID" value="RXK38552.1"/>
    <property type="molecule type" value="Genomic_DNA"/>
</dbReference>
<evidence type="ECO:0000256" key="2">
    <source>
        <dbReference type="ARBA" id="ARBA00005189"/>
    </source>
</evidence>
<feature type="binding site" evidence="17">
    <location>
        <begin position="213"/>
        <end position="214"/>
    </location>
    <ligand>
        <name>S-adenosyl-L-methionine</name>
        <dbReference type="ChEBI" id="CHEBI:59789"/>
    </ligand>
</feature>
<feature type="transmembrane region" description="Helical" evidence="19">
    <location>
        <begin position="47"/>
        <end position="65"/>
    </location>
</feature>
<dbReference type="PROSITE" id="PS51599">
    <property type="entry name" value="SAM_PEMT_PEM2"/>
    <property type="match status" value="1"/>
</dbReference>
<sequence length="295" mass="32513">MSFKPPQGLTKFLASDNLPTWFPLHHFNEPRGNYKTGLELIDFKQPSLWLAGGMILFNPIFWNLVARNEYHNKTLTKLSGSAQNGCYLLAFNIFSLGILRDALVEKALREQPQMAVLAHFGFKLLGWTLLLVGQILVVTSIYALGITGTYLGDYFGILMSHRVTNFPFNILSDPMYVGSSLAFLGGAFLYQSPVGILLAGFIWTVYSVALKFEGPFTDKIYSAKHKKSTASAPPTPSRKSARIASQTQASAQNSDASGAEDKPTTTPRRRKIGELRAVDSPARATRSRSKGSDLE</sequence>
<keyword evidence="13 17" id="KW-0594">Phospholipid biosynthesis</keyword>
<feature type="transmembrane region" description="Helical" evidence="19">
    <location>
        <begin position="124"/>
        <end position="145"/>
    </location>
</feature>
<comment type="pathway">
    <text evidence="2">Lipid metabolism.</text>
</comment>
<dbReference type="InterPro" id="IPR007318">
    <property type="entry name" value="Phopholipid_MeTrfase"/>
</dbReference>
<dbReference type="EC" id="2.1.1.71" evidence="17"/>
<evidence type="ECO:0000256" key="1">
    <source>
        <dbReference type="ARBA" id="ARBA00004969"/>
    </source>
</evidence>
<dbReference type="FunCoup" id="A0A4Q1BLM6">
    <property type="interactions" value="38"/>
</dbReference>
<organism evidence="20 21">
    <name type="scientific">Tremella mesenterica</name>
    <name type="common">Jelly fungus</name>
    <dbReference type="NCBI Taxonomy" id="5217"/>
    <lineage>
        <taxon>Eukaryota</taxon>
        <taxon>Fungi</taxon>
        <taxon>Dikarya</taxon>
        <taxon>Basidiomycota</taxon>
        <taxon>Agaricomycotina</taxon>
        <taxon>Tremellomycetes</taxon>
        <taxon>Tremellales</taxon>
        <taxon>Tremellaceae</taxon>
        <taxon>Tremella</taxon>
    </lineage>
</organism>
<comment type="catalytic activity">
    <reaction evidence="15">
        <text>a 1,2-diacyl-sn-glycero-3-phospho-N,N-dimethylethanolamine + S-adenosyl-L-methionine = a 1,2-diacyl-sn-glycero-3-phosphocholine + S-adenosyl-L-homocysteine + H(+)</text>
        <dbReference type="Rhea" id="RHEA:32739"/>
        <dbReference type="ChEBI" id="CHEBI:15378"/>
        <dbReference type="ChEBI" id="CHEBI:57643"/>
        <dbReference type="ChEBI" id="CHEBI:57856"/>
        <dbReference type="ChEBI" id="CHEBI:59789"/>
        <dbReference type="ChEBI" id="CHEBI:64572"/>
        <dbReference type="EC" id="2.1.1.71"/>
    </reaction>
</comment>
<keyword evidence="11 17" id="KW-0496">Mitochondrion</keyword>
<dbReference type="FunFam" id="1.20.120.1630:FF:000005">
    <property type="entry name" value="Phosphatidylethanolamine N-methyltransferase"/>
    <property type="match status" value="1"/>
</dbReference>
<feature type="topological domain" description="Cytoplasmic" evidence="17">
    <location>
        <begin position="212"/>
        <end position="295"/>
    </location>
</feature>
<keyword evidence="8 17" id="KW-0256">Endoplasmic reticulum</keyword>
<evidence type="ECO:0000256" key="14">
    <source>
        <dbReference type="ARBA" id="ARBA00023264"/>
    </source>
</evidence>
<keyword evidence="9 17" id="KW-1133">Transmembrane helix</keyword>
<keyword evidence="10 17" id="KW-0443">Lipid metabolism</keyword>
<dbReference type="PANTHER" id="PTHR15458:SF5">
    <property type="entry name" value="PHOSPHATIDYLETHANOLAMINE N-METHYLTRANSFERASE"/>
    <property type="match status" value="1"/>
</dbReference>
<evidence type="ECO:0000256" key="19">
    <source>
        <dbReference type="SAM" id="Phobius"/>
    </source>
</evidence>
<feature type="topological domain" description="Lumenal" evidence="17">
    <location>
        <begin position="148"/>
        <end position="190"/>
    </location>
</feature>
<feature type="compositionally biased region" description="Polar residues" evidence="18">
    <location>
        <begin position="243"/>
        <end position="256"/>
    </location>
</feature>
<gene>
    <name evidence="20" type="ORF">M231_04184</name>
</gene>
<dbReference type="InParanoid" id="A0A4Q1BLM6"/>
<dbReference type="OrthoDB" id="8300106at2759"/>
<dbReference type="VEuPathDB" id="FungiDB:TREMEDRAFT_37398"/>
<dbReference type="Pfam" id="PF04191">
    <property type="entry name" value="PEMT"/>
    <property type="match status" value="1"/>
</dbReference>
<keyword evidence="4 17" id="KW-0489">Methyltransferase</keyword>
<keyword evidence="14 17" id="KW-1208">Phospholipid metabolism</keyword>
<comment type="similarity">
    <text evidence="17">Belongs to the class VI-like SAM-binding methyltransferase superfamily. PEMT/PEM2 methyltransferase family.</text>
</comment>
<reference evidence="20 21" key="1">
    <citation type="submission" date="2016-06" db="EMBL/GenBank/DDBJ databases">
        <title>Evolution of pathogenesis and genome organization in the Tremellales.</title>
        <authorList>
            <person name="Cuomo C."/>
            <person name="Litvintseva A."/>
            <person name="Heitman J."/>
            <person name="Chen Y."/>
            <person name="Sun S."/>
            <person name="Springer D."/>
            <person name="Dromer F."/>
            <person name="Young S."/>
            <person name="Zeng Q."/>
            <person name="Chapman S."/>
            <person name="Gujja S."/>
            <person name="Saif S."/>
            <person name="Birren B."/>
        </authorList>
    </citation>
    <scope>NUCLEOTIDE SEQUENCE [LARGE SCALE GENOMIC DNA]</scope>
    <source>
        <strain evidence="20 21">ATCC 28783</strain>
    </source>
</reference>
<evidence type="ECO:0000256" key="16">
    <source>
        <dbReference type="ARBA" id="ARBA00052459"/>
    </source>
</evidence>
<dbReference type="Gene3D" id="1.20.120.1630">
    <property type="match status" value="1"/>
</dbReference>
<feature type="topological domain" description="Cytoplasmic" evidence="17">
    <location>
        <begin position="100"/>
        <end position="126"/>
    </location>
</feature>
<proteinExistence type="inferred from homology"/>
<keyword evidence="5 17" id="KW-0808">Transferase</keyword>
<dbReference type="GO" id="GO:0005789">
    <property type="term" value="C:endoplasmic reticulum membrane"/>
    <property type="evidence" value="ECO:0007669"/>
    <property type="project" value="UniProtKB-SubCell"/>
</dbReference>
<dbReference type="STRING" id="5217.A0A4Q1BLM6"/>
<dbReference type="Proteomes" id="UP000289152">
    <property type="component" value="Unassembled WGS sequence"/>
</dbReference>
<evidence type="ECO:0000256" key="10">
    <source>
        <dbReference type="ARBA" id="ARBA00023098"/>
    </source>
</evidence>
<protein>
    <recommendedName>
        <fullName evidence="17">Phosphatidyl-N-methylethanolamine N-methyltransferase</fullName>
        <ecNumber evidence="17">2.1.1.71</ecNumber>
    </recommendedName>
    <alternativeName>
        <fullName evidence="17">Phospholipid methyltransferase</fullName>
        <shortName evidence="17">PLMT</shortName>
    </alternativeName>
</protein>
<dbReference type="GO" id="GO:0000773">
    <property type="term" value="F:phosphatidyl-N-methylethanolamine N-methyltransferase activity"/>
    <property type="evidence" value="ECO:0007669"/>
    <property type="project" value="UniProtKB-UniRule"/>
</dbReference>
<feature type="region of interest" description="Disordered" evidence="18">
    <location>
        <begin position="227"/>
        <end position="295"/>
    </location>
</feature>
<feature type="intramembrane region" description="Helical" evidence="17">
    <location>
        <begin position="46"/>
        <end position="66"/>
    </location>
</feature>
<evidence type="ECO:0000256" key="5">
    <source>
        <dbReference type="ARBA" id="ARBA00022679"/>
    </source>
</evidence>
<evidence type="ECO:0000256" key="3">
    <source>
        <dbReference type="ARBA" id="ARBA00022516"/>
    </source>
</evidence>
<dbReference type="UniPathway" id="UPA00753"/>
<evidence type="ECO:0000313" key="21">
    <source>
        <dbReference type="Proteomes" id="UP000289152"/>
    </source>
</evidence>
<comment type="pathway">
    <text evidence="1 17">Phospholipid metabolism; phosphatidylcholine biosynthesis.</text>
</comment>
<dbReference type="AlphaFoldDB" id="A0A4Q1BLM6"/>
<keyword evidence="7 17" id="KW-0812">Transmembrane</keyword>
<keyword evidence="3 17" id="KW-0444">Lipid biosynthesis</keyword>
<name>A0A4Q1BLM6_TREME</name>
<evidence type="ECO:0000256" key="6">
    <source>
        <dbReference type="ARBA" id="ARBA00022691"/>
    </source>
</evidence>
<evidence type="ECO:0000256" key="13">
    <source>
        <dbReference type="ARBA" id="ARBA00023209"/>
    </source>
</evidence>
<evidence type="ECO:0000256" key="11">
    <source>
        <dbReference type="ARBA" id="ARBA00023128"/>
    </source>
</evidence>
<feature type="topological domain" description="Lumenal" evidence="17">
    <location>
        <begin position="1"/>
        <end position="45"/>
    </location>
</feature>
<evidence type="ECO:0000256" key="4">
    <source>
        <dbReference type="ARBA" id="ARBA00022603"/>
    </source>
</evidence>
<dbReference type="GO" id="GO:0032259">
    <property type="term" value="P:methylation"/>
    <property type="evidence" value="ECO:0007669"/>
    <property type="project" value="UniProtKB-KW"/>
</dbReference>
<evidence type="ECO:0000256" key="7">
    <source>
        <dbReference type="ARBA" id="ARBA00022692"/>
    </source>
</evidence>